<dbReference type="Pfam" id="PF24818">
    <property type="entry name" value="PH_TRF2_HOY1"/>
    <property type="match status" value="1"/>
</dbReference>
<dbReference type="Proteomes" id="UP001604277">
    <property type="component" value="Unassembled WGS sequence"/>
</dbReference>
<feature type="compositionally biased region" description="Polar residues" evidence="1">
    <location>
        <begin position="44"/>
        <end position="63"/>
    </location>
</feature>
<reference evidence="4" key="1">
    <citation type="submission" date="2024-07" db="EMBL/GenBank/DDBJ databases">
        <title>Two chromosome-level genome assemblies of Korean endemic species Abeliophyllum distichum and Forsythia ovata (Oleaceae).</title>
        <authorList>
            <person name="Jang H."/>
        </authorList>
    </citation>
    <scope>NUCLEOTIDE SEQUENCE [LARGE SCALE GENOMIC DNA]</scope>
</reference>
<proteinExistence type="predicted"/>
<evidence type="ECO:0000313" key="4">
    <source>
        <dbReference type="Proteomes" id="UP001604277"/>
    </source>
</evidence>
<gene>
    <name evidence="3" type="ORF">Fot_50670</name>
</gene>
<organism evidence="3 4">
    <name type="scientific">Forsythia ovata</name>
    <dbReference type="NCBI Taxonomy" id="205694"/>
    <lineage>
        <taxon>Eukaryota</taxon>
        <taxon>Viridiplantae</taxon>
        <taxon>Streptophyta</taxon>
        <taxon>Embryophyta</taxon>
        <taxon>Tracheophyta</taxon>
        <taxon>Spermatophyta</taxon>
        <taxon>Magnoliopsida</taxon>
        <taxon>eudicotyledons</taxon>
        <taxon>Gunneridae</taxon>
        <taxon>Pentapetalae</taxon>
        <taxon>asterids</taxon>
        <taxon>lamiids</taxon>
        <taxon>Lamiales</taxon>
        <taxon>Oleaceae</taxon>
        <taxon>Forsythieae</taxon>
        <taxon>Forsythia</taxon>
    </lineage>
</organism>
<feature type="domain" description="TRF2/HOY1 PH-like" evidence="2">
    <location>
        <begin position="119"/>
        <end position="237"/>
    </location>
</feature>
<feature type="region of interest" description="Disordered" evidence="1">
    <location>
        <begin position="1"/>
        <end position="65"/>
    </location>
</feature>
<dbReference type="InterPro" id="IPR057939">
    <property type="entry name" value="TRF2_HOY1_PH"/>
</dbReference>
<dbReference type="PANTHER" id="PTHR33494">
    <property type="entry name" value="OS02G0793800 PROTEIN"/>
    <property type="match status" value="1"/>
</dbReference>
<dbReference type="EMBL" id="JBFOLJ010000016">
    <property type="protein sequence ID" value="KAL2469094.1"/>
    <property type="molecule type" value="Genomic_DNA"/>
</dbReference>
<evidence type="ECO:0000259" key="2">
    <source>
        <dbReference type="Pfam" id="PF24818"/>
    </source>
</evidence>
<accession>A0ABD1PZQ2</accession>
<evidence type="ECO:0000313" key="3">
    <source>
        <dbReference type="EMBL" id="KAL2469094.1"/>
    </source>
</evidence>
<protein>
    <recommendedName>
        <fullName evidence="2">TRF2/HOY1 PH-like domain-containing protein</fullName>
    </recommendedName>
</protein>
<dbReference type="AlphaFoldDB" id="A0ABD1PZQ2"/>
<keyword evidence="4" id="KW-1185">Reference proteome</keyword>
<sequence length="496" mass="55738">MDDEIEGFCTSEEFNKSPFSELGNLSNESGGSEKSGSKRIRLSPESNQQEQGTLDSSQESSPLGLTLRKTPSFIDLVEKTISKGKQKYQKYRSMGTNLGLNNNICRTKMSDNEKLKASNFPAKLLRIGTWQRMSTYEGDLTAKIYYAKRKIVWEILKRPLKCKIEILWSDIIAIRGMMPHNGEGTLEIELNQPPSFYRETDPQPRKHTLWQQSSDFTGGLAPVWRRHYVQFAPGVLDKHYQMLLQCDERLLGLSQQPFPSQESPFFDSNIFGRSDFTFNIYGHGSSFLPRMQYPYQTYSTTVTTSPLVIPPNTTSVMDFPSTMTNYQFLTQNQTVWGGQGGNFPISDNIQVAAPINSVTQFSNPVFAHSSPDYVGDSEIPNPNARVLYDIENHLLGDSQVVCCDETSLLAQVDSMCSFLNPLDASSNNRFAPLDMNPNTQVMQNGIENSISDGYYPQPISWRAQYSNDNLVMQPGVNDSFYPFAKRVGFGACSLAG</sequence>
<feature type="compositionally biased region" description="Low complexity" evidence="1">
    <location>
        <begin position="20"/>
        <end position="34"/>
    </location>
</feature>
<name>A0ABD1PZQ2_9LAMI</name>
<dbReference type="PANTHER" id="PTHR33494:SF5">
    <property type="entry name" value="F10A16.6 PROTEIN"/>
    <property type="match status" value="1"/>
</dbReference>
<comment type="caution">
    <text evidence="3">The sequence shown here is derived from an EMBL/GenBank/DDBJ whole genome shotgun (WGS) entry which is preliminary data.</text>
</comment>
<evidence type="ECO:0000256" key="1">
    <source>
        <dbReference type="SAM" id="MobiDB-lite"/>
    </source>
</evidence>